<comment type="subcellular location">
    <subcellularLocation>
        <location evidence="1">Membrane</location>
        <topology evidence="1">Single-pass membrane protein</topology>
    </subcellularLocation>
</comment>
<dbReference type="InterPro" id="IPR050739">
    <property type="entry name" value="MFP"/>
</dbReference>
<feature type="domain" description="p-hydroxybenzoic acid efflux pump subunit AaeA-like beta-barrel" evidence="7">
    <location>
        <begin position="158"/>
        <end position="248"/>
    </location>
</feature>
<evidence type="ECO:0000313" key="10">
    <source>
        <dbReference type="Proteomes" id="UP000000292"/>
    </source>
</evidence>
<proteinExistence type="inferred from homology"/>
<dbReference type="PATRIC" id="fig|1048834.4.peg.3105"/>
<dbReference type="PANTHER" id="PTHR30386:SF26">
    <property type="entry name" value="TRANSPORT PROTEIN COMB"/>
    <property type="match status" value="1"/>
</dbReference>
<reference evidence="9 10" key="1">
    <citation type="journal article" date="2011" name="J. Bacteriol.">
        <title>Complete Genome Sequence of Alicyclobacillus acidocaldarius Strain Tc-4-1.</title>
        <authorList>
            <person name="Chen Y."/>
            <person name="He Y."/>
            <person name="Zhang B."/>
            <person name="Yang J."/>
            <person name="Li W."/>
            <person name="Dong Z."/>
            <person name="Hu S."/>
        </authorList>
    </citation>
    <scope>NUCLEOTIDE SEQUENCE [LARGE SCALE GENOMIC DNA]</scope>
    <source>
        <strain evidence="9 10">Tc-4-1</strain>
    </source>
</reference>
<dbReference type="InterPro" id="IPR058635">
    <property type="entry name" value="BSH_YhbJ"/>
</dbReference>
<dbReference type="eggNOG" id="COG1566">
    <property type="taxonomic scope" value="Bacteria"/>
</dbReference>
<evidence type="ECO:0000256" key="4">
    <source>
        <dbReference type="ARBA" id="ARBA00022989"/>
    </source>
</evidence>
<sequence>MIAVHGDGAEIEKREEEEMYSMSANANPTPNNSGTTFRRMILVNLIILIVLIAAAITGYYFYNQSTLYLKTDDAQVAGNQIVVSAPASGKLINWQGTNGSTFSAGDEIGEIQTQVGNKTVDVPIDMPANGTIAQNEVMNNEFVAAGTPLAYAYDLNHLYIVANIKETQLQNVKVGDQVDVWVAGKAGSISGTVTQIGDATASTFSLLPNQSTTADYTPVTQVVPVEISIGTTAGSGLVPGMSATVRIHK</sequence>
<keyword evidence="3 6" id="KW-0812">Transmembrane</keyword>
<evidence type="ECO:0000256" key="3">
    <source>
        <dbReference type="ARBA" id="ARBA00022692"/>
    </source>
</evidence>
<name>F8IEB3_ALIAT</name>
<dbReference type="KEGG" id="aad:TC41_3272"/>
<dbReference type="OrthoDB" id="9811754at2"/>
<evidence type="ECO:0000256" key="1">
    <source>
        <dbReference type="ARBA" id="ARBA00004167"/>
    </source>
</evidence>
<dbReference type="SUPFAM" id="SSF51230">
    <property type="entry name" value="Single hybrid motif"/>
    <property type="match status" value="1"/>
</dbReference>
<keyword evidence="4 6" id="KW-1133">Transmembrane helix</keyword>
<keyword evidence="5 6" id="KW-0472">Membrane</keyword>
<evidence type="ECO:0000256" key="2">
    <source>
        <dbReference type="ARBA" id="ARBA00009477"/>
    </source>
</evidence>
<protein>
    <submittedName>
        <fullName evidence="9">Biotin/lipoyl attachment domain-containing protein</fullName>
    </submittedName>
</protein>
<evidence type="ECO:0000313" key="9">
    <source>
        <dbReference type="EMBL" id="AEJ45151.1"/>
    </source>
</evidence>
<evidence type="ECO:0000256" key="6">
    <source>
        <dbReference type="SAM" id="Phobius"/>
    </source>
</evidence>
<dbReference type="InterPro" id="IPR011053">
    <property type="entry name" value="Single_hybrid_motif"/>
</dbReference>
<dbReference type="AlphaFoldDB" id="F8IEB3"/>
<dbReference type="Proteomes" id="UP000000292">
    <property type="component" value="Chromosome"/>
</dbReference>
<dbReference type="PANTHER" id="PTHR30386">
    <property type="entry name" value="MEMBRANE FUSION SUBUNIT OF EMRAB-TOLC MULTIDRUG EFFLUX PUMP"/>
    <property type="match status" value="1"/>
</dbReference>
<dbReference type="GO" id="GO:0055085">
    <property type="term" value="P:transmembrane transport"/>
    <property type="evidence" value="ECO:0007669"/>
    <property type="project" value="InterPro"/>
</dbReference>
<dbReference type="Gene3D" id="2.40.30.170">
    <property type="match status" value="1"/>
</dbReference>
<feature type="domain" description="YhbJ barrel-sandwich hybrid" evidence="8">
    <location>
        <begin position="82"/>
        <end position="153"/>
    </location>
</feature>
<dbReference type="Pfam" id="PF25997">
    <property type="entry name" value="BSH_YhbJ"/>
    <property type="match status" value="1"/>
</dbReference>
<organism evidence="9 10">
    <name type="scientific">Alicyclobacillus acidocaldarius (strain Tc-4-1)</name>
    <name type="common">Bacillus acidocaldarius</name>
    <dbReference type="NCBI Taxonomy" id="1048834"/>
    <lineage>
        <taxon>Bacteria</taxon>
        <taxon>Bacillati</taxon>
        <taxon>Bacillota</taxon>
        <taxon>Bacilli</taxon>
        <taxon>Bacillales</taxon>
        <taxon>Alicyclobacillaceae</taxon>
        <taxon>Alicyclobacillus</taxon>
    </lineage>
</organism>
<dbReference type="InterPro" id="IPR058634">
    <property type="entry name" value="AaeA-lik-b-barrel"/>
</dbReference>
<dbReference type="HOGENOM" id="CLU_018816_11_0_9"/>
<gene>
    <name evidence="9" type="primary">emrK</name>
    <name evidence="9" type="ordered locus">TC41_3272</name>
</gene>
<feature type="transmembrane region" description="Helical" evidence="6">
    <location>
        <begin position="41"/>
        <end position="62"/>
    </location>
</feature>
<evidence type="ECO:0000259" key="8">
    <source>
        <dbReference type="Pfam" id="PF25997"/>
    </source>
</evidence>
<comment type="similarity">
    <text evidence="2">Belongs to the membrane fusion protein (MFP) (TC 8.A.1) family.</text>
</comment>
<dbReference type="STRING" id="1048834.TC41_3272"/>
<accession>F8IEB3</accession>
<reference evidence="10" key="2">
    <citation type="submission" date="2011-06" db="EMBL/GenBank/DDBJ databases">
        <title>The complete genome sequence of Alicyclobacillus acidocaldarius sp. Tc-4-1.</title>
        <authorList>
            <person name="Chen Y."/>
            <person name="He Y."/>
            <person name="Dong Z."/>
            <person name="Hu S."/>
        </authorList>
    </citation>
    <scope>NUCLEOTIDE SEQUENCE [LARGE SCALE GENOMIC DNA]</scope>
    <source>
        <strain evidence="10">Tc-4-1</strain>
    </source>
</reference>
<dbReference type="GO" id="GO:0016020">
    <property type="term" value="C:membrane"/>
    <property type="evidence" value="ECO:0007669"/>
    <property type="project" value="UniProtKB-SubCell"/>
</dbReference>
<evidence type="ECO:0000259" key="7">
    <source>
        <dbReference type="Pfam" id="PF25963"/>
    </source>
</evidence>
<dbReference type="Pfam" id="PF25963">
    <property type="entry name" value="Beta-barrel_AAEA"/>
    <property type="match status" value="1"/>
</dbReference>
<dbReference type="EMBL" id="CP002902">
    <property type="protein sequence ID" value="AEJ45151.1"/>
    <property type="molecule type" value="Genomic_DNA"/>
</dbReference>
<evidence type="ECO:0000256" key="5">
    <source>
        <dbReference type="ARBA" id="ARBA00023136"/>
    </source>
</evidence>